<feature type="domain" description="Zn(2)-C6 fungal-type" evidence="8">
    <location>
        <begin position="584"/>
        <end position="614"/>
    </location>
</feature>
<dbReference type="Proteomes" id="UP001497383">
    <property type="component" value="Chromosome 1"/>
</dbReference>
<keyword evidence="3" id="KW-0805">Transcription regulation</keyword>
<feature type="region of interest" description="Disordered" evidence="7">
    <location>
        <begin position="84"/>
        <end position="139"/>
    </location>
</feature>
<evidence type="ECO:0000313" key="9">
    <source>
        <dbReference type="EMBL" id="CAK9436013.1"/>
    </source>
</evidence>
<keyword evidence="10" id="KW-1185">Reference proteome</keyword>
<feature type="compositionally biased region" description="Basic residues" evidence="7">
    <location>
        <begin position="94"/>
        <end position="112"/>
    </location>
</feature>
<keyword evidence="1" id="KW-0479">Metal-binding</keyword>
<organism evidence="9 10">
    <name type="scientific">Lodderomyces beijingensis</name>
    <dbReference type="NCBI Taxonomy" id="1775926"/>
    <lineage>
        <taxon>Eukaryota</taxon>
        <taxon>Fungi</taxon>
        <taxon>Dikarya</taxon>
        <taxon>Ascomycota</taxon>
        <taxon>Saccharomycotina</taxon>
        <taxon>Pichiomycetes</taxon>
        <taxon>Debaryomycetaceae</taxon>
        <taxon>Candida/Lodderomyces clade</taxon>
        <taxon>Lodderomyces</taxon>
    </lineage>
</organism>
<evidence type="ECO:0000256" key="3">
    <source>
        <dbReference type="ARBA" id="ARBA00023015"/>
    </source>
</evidence>
<dbReference type="EMBL" id="OZ022405">
    <property type="protein sequence ID" value="CAK9436013.1"/>
    <property type="molecule type" value="Genomic_DNA"/>
</dbReference>
<name>A0ABP0ZES4_9ASCO</name>
<keyword evidence="2" id="KW-0862">Zinc</keyword>
<dbReference type="InterPro" id="IPR036864">
    <property type="entry name" value="Zn2-C6_fun-type_DNA-bd_sf"/>
</dbReference>
<keyword evidence="4" id="KW-0238">DNA-binding</keyword>
<keyword evidence="6" id="KW-0539">Nucleus</keyword>
<feature type="region of interest" description="Disordered" evidence="7">
    <location>
        <begin position="1"/>
        <end position="53"/>
    </location>
</feature>
<dbReference type="PROSITE" id="PS50048">
    <property type="entry name" value="ZN2_CY6_FUNGAL_2"/>
    <property type="match status" value="1"/>
</dbReference>
<evidence type="ECO:0000256" key="1">
    <source>
        <dbReference type="ARBA" id="ARBA00022723"/>
    </source>
</evidence>
<evidence type="ECO:0000256" key="5">
    <source>
        <dbReference type="ARBA" id="ARBA00023163"/>
    </source>
</evidence>
<dbReference type="SUPFAM" id="SSF57701">
    <property type="entry name" value="Zn2/Cys6 DNA-binding domain"/>
    <property type="match status" value="1"/>
</dbReference>
<feature type="compositionally biased region" description="Basic and acidic residues" evidence="7">
    <location>
        <begin position="517"/>
        <end position="539"/>
    </location>
</feature>
<evidence type="ECO:0000313" key="10">
    <source>
        <dbReference type="Proteomes" id="UP001497383"/>
    </source>
</evidence>
<dbReference type="RefSeq" id="XP_066827526.1">
    <property type="nucleotide sequence ID" value="XM_066976260.1"/>
</dbReference>
<feature type="compositionally biased region" description="Low complexity" evidence="7">
    <location>
        <begin position="25"/>
        <end position="43"/>
    </location>
</feature>
<feature type="compositionally biased region" description="Polar residues" evidence="7">
    <location>
        <begin position="507"/>
        <end position="516"/>
    </location>
</feature>
<dbReference type="PROSITE" id="PS00463">
    <property type="entry name" value="ZN2_CY6_FUNGAL_1"/>
    <property type="match status" value="1"/>
</dbReference>
<dbReference type="PANTHER" id="PTHR36206">
    <property type="entry name" value="ASPERCRYPTIN BIOSYNTHESIS CLUSTER-SPECIFIC TRANSCRIPTION REGULATOR ATNN-RELATED"/>
    <property type="match status" value="1"/>
</dbReference>
<proteinExistence type="predicted"/>
<keyword evidence="5" id="KW-0804">Transcription</keyword>
<evidence type="ECO:0000256" key="4">
    <source>
        <dbReference type="ARBA" id="ARBA00023125"/>
    </source>
</evidence>
<dbReference type="Gene3D" id="4.10.240.10">
    <property type="entry name" value="Zn(2)-C6 fungal-type DNA-binding domain"/>
    <property type="match status" value="1"/>
</dbReference>
<feature type="compositionally biased region" description="Low complexity" evidence="7">
    <location>
        <begin position="439"/>
        <end position="450"/>
    </location>
</feature>
<feature type="region of interest" description="Disordered" evidence="7">
    <location>
        <begin position="501"/>
        <end position="562"/>
    </location>
</feature>
<dbReference type="InterPro" id="IPR052360">
    <property type="entry name" value="Transcr_Regulatory_Proteins"/>
</dbReference>
<sequence length="666" mass="73997">MASPQLKSTPSYPLQNSEDTIPVESSVVFSSSSPTTSSSLNSPAMSGALQNQNINRKEDEYQYKYGLNVARCNPLLFGQQFQQQDNQAKSSLFNHHHSHNNHSHNHHSHNHNHGNDNDDNDDNDDKNDKNDIGLSQVSTVEIPADPHTYLIQGNYYAVPNLPWYAAQLVSADYMGNHQPSDLSNISTASSFQTDGGSFDMPSTGEFGHANSSSTLNTSQSYNNYKNLQVEGTFQGAFDVNFNDQKSSDAATDNLNTSMESLTSILLPVRYPNPTQAQSNVDLFLQKQALIKSVANSDAGAQWPPLQEPQSAFPQWADGNSNVARTVVSEGPYCFDDIRSSSHSSTSLVGNNESEVEVLLSREPDFETTAKSPLPSATPTYPQMHETQPNNNHNHKHNHISSKFNGANTFTGSLNLEVDLSAVVSAPTNVSHPMPQRAMRSSSNPTPSSNRQGIPATNVYHHHSPDPSTMISLYSKSLQFSKNATTNTTSSRDTKLVSVAAARRRTSKGNNQSTEGSFNDHDHENYDHDDHDHDHDDYNHKTHQAKTAPSSRATSPITINQQHSQFEIKKKKYTRRRLLPRSKRGCWTCRVKHVKCDETRPTCKNCAKFGLSCDYSVVKPDYVSDPRLRALKLQETAITRKNFQAQKVKPVKVSKVPRKRRFDVVTA</sequence>
<evidence type="ECO:0000256" key="7">
    <source>
        <dbReference type="SAM" id="MobiDB-lite"/>
    </source>
</evidence>
<dbReference type="InterPro" id="IPR001138">
    <property type="entry name" value="Zn2Cys6_DnaBD"/>
</dbReference>
<accession>A0ABP0ZES4</accession>
<evidence type="ECO:0000259" key="8">
    <source>
        <dbReference type="PROSITE" id="PS50048"/>
    </source>
</evidence>
<reference evidence="9 10" key="1">
    <citation type="submission" date="2024-03" db="EMBL/GenBank/DDBJ databases">
        <authorList>
            <person name="Brejova B."/>
        </authorList>
    </citation>
    <scope>NUCLEOTIDE SEQUENCE [LARGE SCALE GENOMIC DNA]</scope>
    <source>
        <strain evidence="9 10">CBS 14171</strain>
    </source>
</reference>
<feature type="compositionally biased region" description="Polar residues" evidence="7">
    <location>
        <begin position="1"/>
        <end position="19"/>
    </location>
</feature>
<gene>
    <name evidence="9" type="ORF">LODBEIA_P05880</name>
</gene>
<dbReference type="GeneID" id="92205784"/>
<feature type="compositionally biased region" description="Polar residues" evidence="7">
    <location>
        <begin position="544"/>
        <end position="562"/>
    </location>
</feature>
<dbReference type="SMART" id="SM00066">
    <property type="entry name" value="GAL4"/>
    <property type="match status" value="1"/>
</dbReference>
<protein>
    <recommendedName>
        <fullName evidence="8">Zn(2)-C6 fungal-type domain-containing protein</fullName>
    </recommendedName>
</protein>
<dbReference type="Pfam" id="PF00172">
    <property type="entry name" value="Zn_clus"/>
    <property type="match status" value="1"/>
</dbReference>
<feature type="region of interest" description="Disordered" evidence="7">
    <location>
        <begin position="427"/>
        <end position="469"/>
    </location>
</feature>
<evidence type="ECO:0000256" key="6">
    <source>
        <dbReference type="ARBA" id="ARBA00023242"/>
    </source>
</evidence>
<dbReference type="PANTHER" id="PTHR36206:SF12">
    <property type="entry name" value="ASPERCRYPTIN BIOSYNTHESIS CLUSTER-SPECIFIC TRANSCRIPTION REGULATOR ATNN-RELATED"/>
    <property type="match status" value="1"/>
</dbReference>
<feature type="region of interest" description="Disordered" evidence="7">
    <location>
        <begin position="193"/>
        <end position="215"/>
    </location>
</feature>
<evidence type="ECO:0000256" key="2">
    <source>
        <dbReference type="ARBA" id="ARBA00022833"/>
    </source>
</evidence>
<dbReference type="CDD" id="cd00067">
    <property type="entry name" value="GAL4"/>
    <property type="match status" value="1"/>
</dbReference>